<evidence type="ECO:0000256" key="4">
    <source>
        <dbReference type="ARBA" id="ARBA00022840"/>
    </source>
</evidence>
<dbReference type="PANTHER" id="PTHR47690">
    <property type="entry name" value="GLUCOKINASE"/>
    <property type="match status" value="1"/>
</dbReference>
<name>A0ABS0B3J6_9GAMM</name>
<gene>
    <name evidence="6" type="ORF">IU514_00145</name>
</gene>
<dbReference type="Pfam" id="PF02685">
    <property type="entry name" value="Glucokinase"/>
    <property type="match status" value="1"/>
</dbReference>
<keyword evidence="4" id="KW-0067">ATP-binding</keyword>
<keyword evidence="1 6" id="KW-0808">Transferase</keyword>
<evidence type="ECO:0000256" key="3">
    <source>
        <dbReference type="ARBA" id="ARBA00022777"/>
    </source>
</evidence>
<dbReference type="InterPro" id="IPR043129">
    <property type="entry name" value="ATPase_NBD"/>
</dbReference>
<accession>A0ABS0B3J6</accession>
<dbReference type="Gene3D" id="3.30.420.40">
    <property type="match status" value="1"/>
</dbReference>
<comment type="caution">
    <text evidence="6">The sequence shown here is derived from an EMBL/GenBank/DDBJ whole genome shotgun (WGS) entry which is preliminary data.</text>
</comment>
<evidence type="ECO:0000256" key="2">
    <source>
        <dbReference type="ARBA" id="ARBA00022741"/>
    </source>
</evidence>
<dbReference type="SUPFAM" id="SSF53067">
    <property type="entry name" value="Actin-like ATPase domain"/>
    <property type="match status" value="1"/>
</dbReference>
<dbReference type="InterPro" id="IPR050201">
    <property type="entry name" value="Bacterial_glucokinase"/>
</dbReference>
<dbReference type="Proteomes" id="UP001429984">
    <property type="component" value="Unassembled WGS sequence"/>
</dbReference>
<evidence type="ECO:0000313" key="6">
    <source>
        <dbReference type="EMBL" id="MBF6022424.1"/>
    </source>
</evidence>
<dbReference type="Gene3D" id="3.40.367.20">
    <property type="match status" value="1"/>
</dbReference>
<keyword evidence="3" id="KW-0418">Kinase</keyword>
<dbReference type="RefSeq" id="WP_194929045.1">
    <property type="nucleotide sequence ID" value="NZ_JADLZT010000001.1"/>
</dbReference>
<dbReference type="NCBIfam" id="NF009073">
    <property type="entry name" value="PRK12408.1"/>
    <property type="match status" value="1"/>
</dbReference>
<evidence type="ECO:0000313" key="7">
    <source>
        <dbReference type="Proteomes" id="UP001429984"/>
    </source>
</evidence>
<dbReference type="PANTHER" id="PTHR47690:SF1">
    <property type="entry name" value="GLUCOKINASE"/>
    <property type="match status" value="1"/>
</dbReference>
<dbReference type="CDD" id="cd24008">
    <property type="entry name" value="ASKHA_NBD_GLK"/>
    <property type="match status" value="1"/>
</dbReference>
<protein>
    <submittedName>
        <fullName evidence="6">Glucokinase</fullName>
        <ecNumber evidence="6">2.7.1.2</ecNumber>
    </submittedName>
</protein>
<organism evidence="6 7">
    <name type="scientific">Lysobacter niastensis</name>
    <dbReference type="NCBI Taxonomy" id="380629"/>
    <lineage>
        <taxon>Bacteria</taxon>
        <taxon>Pseudomonadati</taxon>
        <taxon>Pseudomonadota</taxon>
        <taxon>Gammaproteobacteria</taxon>
        <taxon>Lysobacterales</taxon>
        <taxon>Lysobacteraceae</taxon>
        <taxon>Lysobacter</taxon>
    </lineage>
</organism>
<comment type="similarity">
    <text evidence="5">Belongs to the bacterial glucokinase family.</text>
</comment>
<dbReference type="EC" id="2.7.1.2" evidence="6"/>
<dbReference type="InterPro" id="IPR003836">
    <property type="entry name" value="Glucokinase"/>
</dbReference>
<reference evidence="6 7" key="1">
    <citation type="submission" date="2020-11" db="EMBL/GenBank/DDBJ databases">
        <title>Draft Genome Sequence and Secondary Metabolite Biosynthetic Potential of the Lysobacter niastensis Type strain DSM 18481.</title>
        <authorList>
            <person name="Turrini P."/>
            <person name="Artuso I."/>
            <person name="Tescari M."/>
            <person name="Lugli G.A."/>
            <person name="Frangipani E."/>
            <person name="Ventura M."/>
            <person name="Visca P."/>
        </authorList>
    </citation>
    <scope>NUCLEOTIDE SEQUENCE [LARGE SCALE GENOMIC DNA]</scope>
    <source>
        <strain evidence="6 7">DSM 18481</strain>
    </source>
</reference>
<sequence length="346" mass="36478">MPDSIRSRAGLSLGQPFIAADVGGTFARLGLVQMGEDGKVAVLEYRRYACASHPSLASILRDFAEAVPAQADSVQAEHAVVAIAGRLEGDTLINSNLPWPVSLERTRWEAGIGHIGLLNDFEAVACAMPYIEPSAMSRVCGPEDGAAERAGPALVLGPGTGFGASLYLPRNLQPGSRPSVLASEAGHASLAAGNDRELQLVRHLLKRWSHVDNERVLSGPGLLNMYRALCEIDGRAPELDSPVMITAAAYERSDAHAVEAVGMFCGLLGSLAGDLAVTFGAASVYLAGGIPAQISALLMESDFAARFRNKGVLGEVLARVPVWLVDHGQLGLVGAAAWYFERNGDR</sequence>
<proteinExistence type="inferred from homology"/>
<keyword evidence="7" id="KW-1185">Reference proteome</keyword>
<evidence type="ECO:0000256" key="1">
    <source>
        <dbReference type="ARBA" id="ARBA00022679"/>
    </source>
</evidence>
<evidence type="ECO:0000256" key="5">
    <source>
        <dbReference type="RuleBase" id="RU004046"/>
    </source>
</evidence>
<keyword evidence="2" id="KW-0547">Nucleotide-binding</keyword>
<dbReference type="GO" id="GO:0004340">
    <property type="term" value="F:glucokinase activity"/>
    <property type="evidence" value="ECO:0007669"/>
    <property type="project" value="UniProtKB-EC"/>
</dbReference>
<dbReference type="EMBL" id="JADLZT010000001">
    <property type="protein sequence ID" value="MBF6022424.1"/>
    <property type="molecule type" value="Genomic_DNA"/>
</dbReference>